<dbReference type="InterPro" id="IPR029063">
    <property type="entry name" value="SAM-dependent_MTases_sf"/>
</dbReference>
<keyword evidence="1" id="KW-0489">Methyltransferase</keyword>
<accession>A0ABV2TFB7</accession>
<sequence>MTEVYDWAYVNPAWVRWLDHNLVVKTLLFGNDRRLMRRYLARIRPGMRVWQVAHVYGDLVHLAAQATGTTGCFHLTDVTPIQIAHAHTKLDALPWAKVMRQDAGLHRGETGTAYDLICSFFLLHEVPDHWKRAIVDNMLGQMPAHGEVLFVDYHAPARWQPIRYILKWVNRLLEPFAEALWDHEISHFASEPERFEWRKETVFGGVYQVVSVKHKQIA</sequence>
<dbReference type="GO" id="GO:0032259">
    <property type="term" value="P:methylation"/>
    <property type="evidence" value="ECO:0007669"/>
    <property type="project" value="UniProtKB-KW"/>
</dbReference>
<keyword evidence="1" id="KW-0808">Transferase</keyword>
<evidence type="ECO:0000313" key="2">
    <source>
        <dbReference type="Proteomes" id="UP001549691"/>
    </source>
</evidence>
<keyword evidence="2" id="KW-1185">Reference proteome</keyword>
<reference evidence="1 2" key="1">
    <citation type="submission" date="2024-07" db="EMBL/GenBank/DDBJ databases">
        <title>Uliginosibacterium flavum JJ3220;KACC:17644.</title>
        <authorList>
            <person name="Kim M.K."/>
        </authorList>
    </citation>
    <scope>NUCLEOTIDE SEQUENCE [LARGE SCALE GENOMIC DNA]</scope>
    <source>
        <strain evidence="1 2">KACC:17644</strain>
    </source>
</reference>
<dbReference type="EMBL" id="JBEWZI010000001">
    <property type="protein sequence ID" value="MET7012621.1"/>
    <property type="molecule type" value="Genomic_DNA"/>
</dbReference>
<dbReference type="NCBIfam" id="NF038261">
    <property type="entry name" value="rhodoquin_RquA"/>
    <property type="match status" value="1"/>
</dbReference>
<organism evidence="1 2">
    <name type="scientific">Uliginosibacterium flavum</name>
    <dbReference type="NCBI Taxonomy" id="1396831"/>
    <lineage>
        <taxon>Bacteria</taxon>
        <taxon>Pseudomonadati</taxon>
        <taxon>Pseudomonadota</taxon>
        <taxon>Betaproteobacteria</taxon>
        <taxon>Rhodocyclales</taxon>
        <taxon>Zoogloeaceae</taxon>
        <taxon>Uliginosibacterium</taxon>
    </lineage>
</organism>
<dbReference type="Proteomes" id="UP001549691">
    <property type="component" value="Unassembled WGS sequence"/>
</dbReference>
<evidence type="ECO:0000313" key="1">
    <source>
        <dbReference type="EMBL" id="MET7012621.1"/>
    </source>
</evidence>
<gene>
    <name evidence="1" type="primary">rquA</name>
    <name evidence="1" type="ORF">ABXR19_00350</name>
</gene>
<name>A0ABV2TFB7_9RHOO</name>
<dbReference type="Gene3D" id="3.40.50.150">
    <property type="entry name" value="Vaccinia Virus protein VP39"/>
    <property type="match status" value="1"/>
</dbReference>
<dbReference type="SUPFAM" id="SSF53335">
    <property type="entry name" value="S-adenosyl-L-methionine-dependent methyltransferases"/>
    <property type="match status" value="1"/>
</dbReference>
<proteinExistence type="predicted"/>
<dbReference type="RefSeq" id="WP_354599085.1">
    <property type="nucleotide sequence ID" value="NZ_JBEWZI010000001.1"/>
</dbReference>
<protein>
    <submittedName>
        <fullName evidence="1">Rhodoquinone biosynthesis methyltransferase RquA</fullName>
    </submittedName>
</protein>
<comment type="caution">
    <text evidence="1">The sequence shown here is derived from an EMBL/GenBank/DDBJ whole genome shotgun (WGS) entry which is preliminary data.</text>
</comment>
<dbReference type="GO" id="GO:0008168">
    <property type="term" value="F:methyltransferase activity"/>
    <property type="evidence" value="ECO:0007669"/>
    <property type="project" value="UniProtKB-KW"/>
</dbReference>